<sequence>MINTRRTDNETFVVARGHQLYQTIRMVPSVRKLDEALLQVFTARLAIDFRYRIVNQNEDKTSVSSSPCREF</sequence>
<name>A0A7R9EUI8_9NEOP</name>
<reference evidence="1" key="1">
    <citation type="submission" date="2020-11" db="EMBL/GenBank/DDBJ databases">
        <authorList>
            <person name="Tran Van P."/>
        </authorList>
    </citation>
    <scope>NUCLEOTIDE SEQUENCE</scope>
</reference>
<organism evidence="1">
    <name type="scientific">Timema bartmani</name>
    <dbReference type="NCBI Taxonomy" id="61472"/>
    <lineage>
        <taxon>Eukaryota</taxon>
        <taxon>Metazoa</taxon>
        <taxon>Ecdysozoa</taxon>
        <taxon>Arthropoda</taxon>
        <taxon>Hexapoda</taxon>
        <taxon>Insecta</taxon>
        <taxon>Pterygota</taxon>
        <taxon>Neoptera</taxon>
        <taxon>Polyneoptera</taxon>
        <taxon>Phasmatodea</taxon>
        <taxon>Timematodea</taxon>
        <taxon>Timematoidea</taxon>
        <taxon>Timematidae</taxon>
        <taxon>Timema</taxon>
    </lineage>
</organism>
<proteinExistence type="predicted"/>
<dbReference type="AlphaFoldDB" id="A0A7R9EUI8"/>
<accession>A0A7R9EUI8</accession>
<evidence type="ECO:0000313" key="1">
    <source>
        <dbReference type="EMBL" id="CAD7441294.1"/>
    </source>
</evidence>
<gene>
    <name evidence="1" type="ORF">TBIB3V08_LOCUS3765</name>
</gene>
<protein>
    <submittedName>
        <fullName evidence="1">Uncharacterized protein</fullName>
    </submittedName>
</protein>
<dbReference type="EMBL" id="OD565274">
    <property type="protein sequence ID" value="CAD7441294.1"/>
    <property type="molecule type" value="Genomic_DNA"/>
</dbReference>